<gene>
    <name evidence="1" type="ORF">DSO57_1026272</name>
</gene>
<proteinExistence type="predicted"/>
<dbReference type="EMBL" id="QTSX02006542">
    <property type="protein sequence ID" value="KAJ9053231.1"/>
    <property type="molecule type" value="Genomic_DNA"/>
</dbReference>
<name>A0ACC2RT52_9FUNG</name>
<organism evidence="1 2">
    <name type="scientific">Entomophthora muscae</name>
    <dbReference type="NCBI Taxonomy" id="34485"/>
    <lineage>
        <taxon>Eukaryota</taxon>
        <taxon>Fungi</taxon>
        <taxon>Fungi incertae sedis</taxon>
        <taxon>Zoopagomycota</taxon>
        <taxon>Entomophthoromycotina</taxon>
        <taxon>Entomophthoromycetes</taxon>
        <taxon>Entomophthorales</taxon>
        <taxon>Entomophthoraceae</taxon>
        <taxon>Entomophthora</taxon>
    </lineage>
</organism>
<protein>
    <submittedName>
        <fullName evidence="1">Uncharacterized protein</fullName>
    </submittedName>
</protein>
<evidence type="ECO:0000313" key="1">
    <source>
        <dbReference type="EMBL" id="KAJ9053231.1"/>
    </source>
</evidence>
<dbReference type="Proteomes" id="UP001165960">
    <property type="component" value="Unassembled WGS sequence"/>
</dbReference>
<comment type="caution">
    <text evidence="1">The sequence shown here is derived from an EMBL/GenBank/DDBJ whole genome shotgun (WGS) entry which is preliminary data.</text>
</comment>
<reference evidence="1" key="1">
    <citation type="submission" date="2022-04" db="EMBL/GenBank/DDBJ databases">
        <title>Genome of the entomopathogenic fungus Entomophthora muscae.</title>
        <authorList>
            <person name="Elya C."/>
            <person name="Lovett B.R."/>
            <person name="Lee E."/>
            <person name="Macias A.M."/>
            <person name="Hajek A.E."/>
            <person name="De Bivort B.L."/>
            <person name="Kasson M.T."/>
            <person name="De Fine Licht H.H."/>
            <person name="Stajich J.E."/>
        </authorList>
    </citation>
    <scope>NUCLEOTIDE SEQUENCE</scope>
    <source>
        <strain evidence="1">Berkeley</strain>
    </source>
</reference>
<keyword evidence="2" id="KW-1185">Reference proteome</keyword>
<sequence>MDLGLLTSQSGPPPWPWITYSCPSPSTWKVLSTKPVQKSKWPWHLALIGADPANPTKSQALAIAGPAGLLPILEDPKRSVKARDLIGTPPHCTQSELTNGTCGAVSLSQICLNRLGINPLTSLPPTKHCYDSLWDTVALHLGLEMELHTLAQEQGWGQEQYGNGCSAREGWARGI</sequence>
<accession>A0ACC2RT52</accession>
<evidence type="ECO:0000313" key="2">
    <source>
        <dbReference type="Proteomes" id="UP001165960"/>
    </source>
</evidence>